<dbReference type="Pfam" id="PF00225">
    <property type="entry name" value="Kinesin"/>
    <property type="match status" value="1"/>
</dbReference>
<dbReference type="PROSITE" id="PS50067">
    <property type="entry name" value="KINESIN_MOTOR_2"/>
    <property type="match status" value="1"/>
</dbReference>
<evidence type="ECO:0000256" key="8">
    <source>
        <dbReference type="SAM" id="Coils"/>
    </source>
</evidence>
<name>A0ABD0VAP5_DENTH</name>
<dbReference type="SUPFAM" id="SSF52540">
    <property type="entry name" value="P-loop containing nucleoside triphosphate hydrolases"/>
    <property type="match status" value="1"/>
</dbReference>
<feature type="coiled-coil region" evidence="8">
    <location>
        <begin position="795"/>
        <end position="857"/>
    </location>
</feature>
<dbReference type="PANTHER" id="PTHR47968">
    <property type="entry name" value="CENTROMERE PROTEIN E"/>
    <property type="match status" value="1"/>
</dbReference>
<comment type="similarity">
    <text evidence="1">Belongs to the TRAFAC class myosin-kinesin ATPase superfamily. Kinesin family. KIN-7 subfamily.</text>
</comment>
<accession>A0ABD0VAP5</accession>
<keyword evidence="6 7" id="KW-0505">Motor protein</keyword>
<evidence type="ECO:0000256" key="3">
    <source>
        <dbReference type="ARBA" id="ARBA00022741"/>
    </source>
</evidence>
<feature type="coiled-coil region" evidence="8">
    <location>
        <begin position="330"/>
        <end position="405"/>
    </location>
</feature>
<dbReference type="CDD" id="cd01374">
    <property type="entry name" value="KISc_CENP_E"/>
    <property type="match status" value="1"/>
</dbReference>
<dbReference type="Gene3D" id="3.40.850.10">
    <property type="entry name" value="Kinesin motor domain"/>
    <property type="match status" value="1"/>
</dbReference>
<dbReference type="SMART" id="SM00129">
    <property type="entry name" value="KISc"/>
    <property type="match status" value="1"/>
</dbReference>
<dbReference type="GO" id="GO:0042327">
    <property type="term" value="P:positive regulation of phosphorylation"/>
    <property type="evidence" value="ECO:0007669"/>
    <property type="project" value="UniProtKB-ARBA"/>
</dbReference>
<keyword evidence="5 8" id="KW-0175">Coiled coil</keyword>
<reference evidence="10 11" key="1">
    <citation type="journal article" date="2024" name="Plant Biotechnol. J.">
        <title>Dendrobium thyrsiflorum genome and its molecular insights into genes involved in important horticultural traits.</title>
        <authorList>
            <person name="Chen B."/>
            <person name="Wang J.Y."/>
            <person name="Zheng P.J."/>
            <person name="Li K.L."/>
            <person name="Liang Y.M."/>
            <person name="Chen X.F."/>
            <person name="Zhang C."/>
            <person name="Zhao X."/>
            <person name="He X."/>
            <person name="Zhang G.Q."/>
            <person name="Liu Z.J."/>
            <person name="Xu Q."/>
        </authorList>
    </citation>
    <scope>NUCLEOTIDE SEQUENCE [LARGE SCALE GENOMIC DNA]</scope>
    <source>
        <strain evidence="10">GZMU011</strain>
    </source>
</reference>
<dbReference type="GO" id="GO:1901987">
    <property type="term" value="P:regulation of cell cycle phase transition"/>
    <property type="evidence" value="ECO:0007669"/>
    <property type="project" value="UniProtKB-ARBA"/>
</dbReference>
<dbReference type="GO" id="GO:0005524">
    <property type="term" value="F:ATP binding"/>
    <property type="evidence" value="ECO:0007669"/>
    <property type="project" value="UniProtKB-UniRule"/>
</dbReference>
<dbReference type="InterPro" id="IPR027640">
    <property type="entry name" value="Kinesin-like_fam"/>
</dbReference>
<evidence type="ECO:0000256" key="5">
    <source>
        <dbReference type="ARBA" id="ARBA00023054"/>
    </source>
</evidence>
<evidence type="ECO:0000256" key="7">
    <source>
        <dbReference type="PROSITE-ProRule" id="PRU00283"/>
    </source>
</evidence>
<sequence>MERIYVAVRARPLSPEESKTSPWRISGNSVYLHNQPTKFDFDRVFGEDCKTVDIFEARTREIVASVVRGFNGTVFAYGQTSSGKTYTMRGSMKEPGIIPLSVLELFCSIEKEMDREFLVRMSYMEIYNEEINDLLAPEHRKLQIHESLERGIYVAGLKEEIVTSTEQVLELVEFAHRHIGETNMNLYSSRSHTIFRMIVESRERSGEGDSINCFDAVRVSTLNLVDLAGSERVVKTGAEGLRLKEGSHINKSLLTLGTVIKKLSDGVESQGGHVPYRDSKLTRILQAALGGNANTAIICNITLSQIHADETKSSLLFASRALQVKNCACVNEILTDAALLKRQKKEIEELRAKFLSSQSEHLEEEILNLRNTLLQSELEKERIALELEEEKKAKAHRDRRLLEQAKKIENLSSLILCSERNDRTTHSTKGKRRLTWCPGLFPQKFSDELSNLEADNLEAVEEEPELSLLHPPSELVQENEGLVDSIPFSSSLSEISDCTDRMECFSLPNAQALLNVTSRRKKHQNRACISLGGDQSVEHLSEFSELCFEDDAKMKFDDVKIGELKISCSEVQSTPIKSDSSSLFHLPDGASPGHSNMTLRESEAIIVIKHLQEQIKALEVEETSVQVNLDNVVALATEQNASFRENYDVEINCDTTFKLSISIAEIASHFDLLRHGYNNVLATFEECFQFCSILSEILEGFRMLPRSCMVQLKSIISGHESINSFMSKKFQEVELEKNLLSNQLYDHQKQIRDLTSDLENREKVAADQCLRHDMEKDELLSLVLGLQKEVSQLSSSSLTRENEALRKELDKSKSKLKDTECKLKNIIQDKVKLEGEKAQSEREIKSLQGQRAILERDILKRDSLLDKRHESRSDFNKVRGFKAEAQQNLQNDYEKFEFIAFEMEAEISSLKEALEITVGEKEEAYVKNEVLNSELEAMDNKLNTAYFEMGLLKEELRIMEQRLADSESSSKGFEDSVNLLSREKEEMILQLTEALLEVEVEKSAWALKEKSLSEKLNTSNYEIVKLLENLSEVRKELDLCKDQCNGFREKLRVSEEDIKRERDSSMLRLSEIGKLREELSRFRTDADGNEDAMCYLGLVSSQFHTRSAEVRSLRSTLLRVTGERDSLLSKVEQMRGLGDKIENFEGKYDDLQSNAEFCLQEMNHRISRFEVEIKELQDAYHNNEECSKLRMKLNSTQAKLDTYRRRLKESLDEMKVMDSKYQEASTILKNQLRTYGQHILDLTKRLAEKE</sequence>
<evidence type="ECO:0000259" key="9">
    <source>
        <dbReference type="PROSITE" id="PS50067"/>
    </source>
</evidence>
<dbReference type="InterPro" id="IPR036961">
    <property type="entry name" value="Kinesin_motor_dom_sf"/>
</dbReference>
<keyword evidence="11" id="KW-1185">Reference proteome</keyword>
<dbReference type="GO" id="GO:0140694">
    <property type="term" value="P:membraneless organelle assembly"/>
    <property type="evidence" value="ECO:0007669"/>
    <property type="project" value="UniProtKB-ARBA"/>
</dbReference>
<evidence type="ECO:0000256" key="6">
    <source>
        <dbReference type="ARBA" id="ARBA00023175"/>
    </source>
</evidence>
<dbReference type="PRINTS" id="PR00380">
    <property type="entry name" value="KINESINHEAVY"/>
</dbReference>
<dbReference type="InterPro" id="IPR019821">
    <property type="entry name" value="Kinesin_motor_CS"/>
</dbReference>
<protein>
    <recommendedName>
        <fullName evidence="9">Kinesin motor domain-containing protein</fullName>
    </recommendedName>
</protein>
<dbReference type="GO" id="GO:0000779">
    <property type="term" value="C:condensed chromosome, centromeric region"/>
    <property type="evidence" value="ECO:0007669"/>
    <property type="project" value="UniProtKB-ARBA"/>
</dbReference>
<proteinExistence type="inferred from homology"/>
<organism evidence="10 11">
    <name type="scientific">Dendrobium thyrsiflorum</name>
    <name type="common">Pinecone-like raceme dendrobium</name>
    <name type="synonym">Orchid</name>
    <dbReference type="NCBI Taxonomy" id="117978"/>
    <lineage>
        <taxon>Eukaryota</taxon>
        <taxon>Viridiplantae</taxon>
        <taxon>Streptophyta</taxon>
        <taxon>Embryophyta</taxon>
        <taxon>Tracheophyta</taxon>
        <taxon>Spermatophyta</taxon>
        <taxon>Magnoliopsida</taxon>
        <taxon>Liliopsida</taxon>
        <taxon>Asparagales</taxon>
        <taxon>Orchidaceae</taxon>
        <taxon>Epidendroideae</taxon>
        <taxon>Malaxideae</taxon>
        <taxon>Dendrobiinae</taxon>
        <taxon>Dendrobium</taxon>
    </lineage>
</organism>
<evidence type="ECO:0000256" key="2">
    <source>
        <dbReference type="ARBA" id="ARBA00022701"/>
    </source>
</evidence>
<feature type="binding site" evidence="7">
    <location>
        <begin position="78"/>
        <end position="85"/>
    </location>
    <ligand>
        <name>ATP</name>
        <dbReference type="ChEBI" id="CHEBI:30616"/>
    </ligand>
</feature>
<comment type="caution">
    <text evidence="10">The sequence shown here is derived from an EMBL/GenBank/DDBJ whole genome shotgun (WGS) entry which is preliminary data.</text>
</comment>
<dbReference type="PANTHER" id="PTHR47968:SF75">
    <property type="entry name" value="CENTROMERE-ASSOCIATED PROTEIN E"/>
    <property type="match status" value="1"/>
</dbReference>
<dbReference type="GO" id="GO:0000278">
    <property type="term" value="P:mitotic cell cycle"/>
    <property type="evidence" value="ECO:0007669"/>
    <property type="project" value="UniProtKB-ARBA"/>
</dbReference>
<dbReference type="AlphaFoldDB" id="A0ABD0VAP5"/>
<keyword evidence="4 7" id="KW-0067">ATP-binding</keyword>
<feature type="coiled-coil region" evidence="8">
    <location>
        <begin position="601"/>
        <end position="628"/>
    </location>
</feature>
<dbReference type="EMBL" id="JANQDX010000006">
    <property type="protein sequence ID" value="KAL0922045.1"/>
    <property type="molecule type" value="Genomic_DNA"/>
</dbReference>
<dbReference type="GO" id="GO:0003774">
    <property type="term" value="F:cytoskeletal motor activity"/>
    <property type="evidence" value="ECO:0007669"/>
    <property type="project" value="UniProtKB-UniRule"/>
</dbReference>
<evidence type="ECO:0000313" key="10">
    <source>
        <dbReference type="EMBL" id="KAL0922045.1"/>
    </source>
</evidence>
<evidence type="ECO:0000256" key="1">
    <source>
        <dbReference type="ARBA" id="ARBA00007310"/>
    </source>
</evidence>
<dbReference type="GO" id="GO:0033044">
    <property type="term" value="P:regulation of chromosome organization"/>
    <property type="evidence" value="ECO:0007669"/>
    <property type="project" value="UniProtKB-ARBA"/>
</dbReference>
<dbReference type="PROSITE" id="PS00411">
    <property type="entry name" value="KINESIN_MOTOR_1"/>
    <property type="match status" value="1"/>
</dbReference>
<evidence type="ECO:0000256" key="4">
    <source>
        <dbReference type="ARBA" id="ARBA00022840"/>
    </source>
</evidence>
<dbReference type="InterPro" id="IPR001752">
    <property type="entry name" value="Kinesin_motor_dom"/>
</dbReference>
<feature type="coiled-coil region" evidence="8">
    <location>
        <begin position="921"/>
        <end position="969"/>
    </location>
</feature>
<dbReference type="FunFam" id="3.40.850.10:FF:000026">
    <property type="entry name" value="Centromere-associated protein E"/>
    <property type="match status" value="1"/>
</dbReference>
<dbReference type="GO" id="GO:0043515">
    <property type="term" value="F:kinetochore binding"/>
    <property type="evidence" value="ECO:0007669"/>
    <property type="project" value="UniProtKB-ARBA"/>
</dbReference>
<dbReference type="GO" id="GO:0005874">
    <property type="term" value="C:microtubule"/>
    <property type="evidence" value="ECO:0007669"/>
    <property type="project" value="UniProtKB-KW"/>
</dbReference>
<dbReference type="Proteomes" id="UP001552299">
    <property type="component" value="Unassembled WGS sequence"/>
</dbReference>
<evidence type="ECO:0000313" key="11">
    <source>
        <dbReference type="Proteomes" id="UP001552299"/>
    </source>
</evidence>
<dbReference type="Gene3D" id="1.10.287.1490">
    <property type="match status" value="1"/>
</dbReference>
<dbReference type="GO" id="GO:0000226">
    <property type="term" value="P:microtubule cytoskeleton organization"/>
    <property type="evidence" value="ECO:0007669"/>
    <property type="project" value="UniProtKB-ARBA"/>
</dbReference>
<keyword evidence="3 7" id="KW-0547">Nucleotide-binding</keyword>
<dbReference type="InterPro" id="IPR027417">
    <property type="entry name" value="P-loop_NTPase"/>
</dbReference>
<feature type="domain" description="Kinesin motor" evidence="9">
    <location>
        <begin position="3"/>
        <end position="324"/>
    </location>
</feature>
<keyword evidence="2" id="KW-0493">Microtubule</keyword>
<feature type="coiled-coil region" evidence="8">
    <location>
        <begin position="1134"/>
        <end position="1213"/>
    </location>
</feature>
<dbReference type="GO" id="GO:0008608">
    <property type="term" value="P:attachment of spindle microtubules to kinetochore"/>
    <property type="evidence" value="ECO:0007669"/>
    <property type="project" value="UniProtKB-ARBA"/>
</dbReference>
<gene>
    <name evidence="10" type="ORF">M5K25_006005</name>
</gene>